<dbReference type="STRING" id="1123404.SAMN02745784_01347"/>
<evidence type="ECO:0000313" key="3">
    <source>
        <dbReference type="EMBL" id="SHE63984.1"/>
    </source>
</evidence>
<keyword evidence="4" id="KW-1185">Reference proteome</keyword>
<dbReference type="Proteomes" id="UP000184114">
    <property type="component" value="Unassembled WGS sequence"/>
</dbReference>
<keyword evidence="1" id="KW-0711">Selenium</keyword>
<dbReference type="InterPro" id="IPR058840">
    <property type="entry name" value="AAA_SelU"/>
</dbReference>
<protein>
    <submittedName>
        <fullName evidence="3">tRNA 2-selenouridine synthase</fullName>
    </submittedName>
</protein>
<dbReference type="InterPro" id="IPR027417">
    <property type="entry name" value="P-loop_NTPase"/>
</dbReference>
<dbReference type="EMBL" id="FQTY01000004">
    <property type="protein sequence ID" value="SHE63984.1"/>
    <property type="molecule type" value="Genomic_DNA"/>
</dbReference>
<proteinExistence type="predicted"/>
<dbReference type="Pfam" id="PF26341">
    <property type="entry name" value="AAA_SelU"/>
    <property type="match status" value="1"/>
</dbReference>
<dbReference type="PANTHER" id="PTHR30401:SF0">
    <property type="entry name" value="TRNA 2-SELENOURIDINE SYNTHASE"/>
    <property type="match status" value="1"/>
</dbReference>
<name>A0A1M4V4T2_9FIRM</name>
<dbReference type="NCBIfam" id="NF008752">
    <property type="entry name" value="PRK11784.1-4"/>
    <property type="match status" value="1"/>
</dbReference>
<dbReference type="Pfam" id="PF00581">
    <property type="entry name" value="Rhodanese"/>
    <property type="match status" value="1"/>
</dbReference>
<sequence length="353" mass="40707">MFEIVSYEDVDEKRINENHILIDVRSPSEYKSETIPGAYNIPIFNDKERELIGTIYKQESIEKAKKIGIETASKHLPNIYEQVLEFDKKYNNLIFFCARGGFRSSSLVSLFKSIGINAIKLDGGYKGYRKYINSHLPQIVKKIKFIVLYGNTGTGKTNILKCLNEKGIDILDLEGCANHRGSVLGNVGLGEQNTQKMFESLVYESLKNRKTNLVFVEGESKRIGKDIIPDYLYNAMKSGINIKIEANIEKRVDNLFTEYVHDTDNELISSLNYLRKYLGDKNIDKYIELIANHEYRQVIEELIIKYYDPLYEHNNRKYSAVFSSSNTSKTSEKIMEWTRTFFVNTEENKTGAK</sequence>
<dbReference type="InterPro" id="IPR001763">
    <property type="entry name" value="Rhodanese-like_dom"/>
</dbReference>
<dbReference type="RefSeq" id="WP_072974581.1">
    <property type="nucleotide sequence ID" value="NZ_FQTY01000004.1"/>
</dbReference>
<dbReference type="Gene3D" id="3.40.250.10">
    <property type="entry name" value="Rhodanese-like domain"/>
    <property type="match status" value="1"/>
</dbReference>
<accession>A0A1M4V4T2</accession>
<dbReference type="SUPFAM" id="SSF52540">
    <property type="entry name" value="P-loop containing nucleoside triphosphate hydrolases"/>
    <property type="match status" value="1"/>
</dbReference>
<dbReference type="NCBIfam" id="NF008750">
    <property type="entry name" value="PRK11784.1-2"/>
    <property type="match status" value="1"/>
</dbReference>
<reference evidence="4" key="1">
    <citation type="submission" date="2016-11" db="EMBL/GenBank/DDBJ databases">
        <authorList>
            <person name="Varghese N."/>
            <person name="Submissions S."/>
        </authorList>
    </citation>
    <scope>NUCLEOTIDE SEQUENCE [LARGE SCALE GENOMIC DNA]</scope>
    <source>
        <strain evidence="4">DSM 18095</strain>
    </source>
</reference>
<evidence type="ECO:0000313" key="4">
    <source>
        <dbReference type="Proteomes" id="UP000184114"/>
    </source>
</evidence>
<dbReference type="PROSITE" id="PS50206">
    <property type="entry name" value="RHODANESE_3"/>
    <property type="match status" value="1"/>
</dbReference>
<gene>
    <name evidence="3" type="ORF">SAMN02745784_01347</name>
</gene>
<dbReference type="SUPFAM" id="SSF52821">
    <property type="entry name" value="Rhodanese/Cell cycle control phosphatase"/>
    <property type="match status" value="1"/>
</dbReference>
<dbReference type="GO" id="GO:0043828">
    <property type="term" value="F:tRNA 2-selenouridine synthase activity"/>
    <property type="evidence" value="ECO:0007669"/>
    <property type="project" value="InterPro"/>
</dbReference>
<dbReference type="AlphaFoldDB" id="A0A1M4V4T2"/>
<evidence type="ECO:0000256" key="1">
    <source>
        <dbReference type="ARBA" id="ARBA00023266"/>
    </source>
</evidence>
<organism evidence="3 4">
    <name type="scientific">Tissierella praeacuta DSM 18095</name>
    <dbReference type="NCBI Taxonomy" id="1123404"/>
    <lineage>
        <taxon>Bacteria</taxon>
        <taxon>Bacillati</taxon>
        <taxon>Bacillota</taxon>
        <taxon>Tissierellia</taxon>
        <taxon>Tissierellales</taxon>
        <taxon>Tissierellaceae</taxon>
        <taxon>Tissierella</taxon>
    </lineage>
</organism>
<feature type="domain" description="Rhodanese" evidence="2">
    <location>
        <begin position="15"/>
        <end position="137"/>
    </location>
</feature>
<dbReference type="GO" id="GO:0002098">
    <property type="term" value="P:tRNA wobble uridine modification"/>
    <property type="evidence" value="ECO:0007669"/>
    <property type="project" value="InterPro"/>
</dbReference>
<dbReference type="GeneID" id="90995710"/>
<dbReference type="InterPro" id="IPR017582">
    <property type="entry name" value="SelU"/>
</dbReference>
<dbReference type="InterPro" id="IPR036873">
    <property type="entry name" value="Rhodanese-like_dom_sf"/>
</dbReference>
<dbReference type="PANTHER" id="PTHR30401">
    <property type="entry name" value="TRNA 2-SELENOURIDINE SYNTHASE"/>
    <property type="match status" value="1"/>
</dbReference>
<dbReference type="NCBIfam" id="TIGR03167">
    <property type="entry name" value="tRNA_sel_U_synt"/>
    <property type="match status" value="1"/>
</dbReference>
<dbReference type="SMART" id="SM00450">
    <property type="entry name" value="RHOD"/>
    <property type="match status" value="1"/>
</dbReference>
<evidence type="ECO:0000259" key="2">
    <source>
        <dbReference type="PROSITE" id="PS50206"/>
    </source>
</evidence>